<dbReference type="GeneID" id="74897031"/>
<gene>
    <name evidence="2" type="ORF">ANIA_11447</name>
</gene>
<sequence length="72" mass="8185">MLTSSLGFHYMIQCLTGKNVSRDPKSLDIPFVMSLVCFQIIWNSVLILVNPVAHRILKVSCSLYQPKRCDQS</sequence>
<name>C8VAK1_EMENI</name>
<dbReference type="EMBL" id="BN001303">
    <property type="protein sequence ID" value="CBF76723.1"/>
    <property type="molecule type" value="Genomic_DNA"/>
</dbReference>
<keyword evidence="1" id="KW-1133">Transmembrane helix</keyword>
<dbReference type="Proteomes" id="UP000000560">
    <property type="component" value="Chromosome III"/>
</dbReference>
<accession>C8VAK1</accession>
<proteinExistence type="predicted"/>
<keyword evidence="1" id="KW-0812">Transmembrane</keyword>
<organism evidence="2 3">
    <name type="scientific">Emericella nidulans (strain FGSC A4 / ATCC 38163 / CBS 112.46 / NRRL 194 / M139)</name>
    <name type="common">Aspergillus nidulans</name>
    <dbReference type="NCBI Taxonomy" id="227321"/>
    <lineage>
        <taxon>Eukaryota</taxon>
        <taxon>Fungi</taxon>
        <taxon>Dikarya</taxon>
        <taxon>Ascomycota</taxon>
        <taxon>Pezizomycotina</taxon>
        <taxon>Eurotiomycetes</taxon>
        <taxon>Eurotiomycetidae</taxon>
        <taxon>Eurotiales</taxon>
        <taxon>Aspergillaceae</taxon>
        <taxon>Aspergillus</taxon>
        <taxon>Aspergillus subgen. Nidulantes</taxon>
    </lineage>
</organism>
<protein>
    <submittedName>
        <fullName evidence="2">Uncharacterized protein</fullName>
    </submittedName>
</protein>
<evidence type="ECO:0000313" key="3">
    <source>
        <dbReference type="Proteomes" id="UP000000560"/>
    </source>
</evidence>
<feature type="transmembrane region" description="Helical" evidence="1">
    <location>
        <begin position="29"/>
        <end position="49"/>
    </location>
</feature>
<dbReference type="KEGG" id="ani:ANIA_11447"/>
<reference evidence="3" key="1">
    <citation type="journal article" date="2005" name="Nature">
        <title>Sequencing of Aspergillus nidulans and comparative analysis with A. fumigatus and A. oryzae.</title>
        <authorList>
            <person name="Galagan J.E."/>
            <person name="Calvo S.E."/>
            <person name="Cuomo C."/>
            <person name="Ma L.J."/>
            <person name="Wortman J.R."/>
            <person name="Batzoglou S."/>
            <person name="Lee S.I."/>
            <person name="Basturkmen M."/>
            <person name="Spevak C.C."/>
            <person name="Clutterbuck J."/>
            <person name="Kapitonov V."/>
            <person name="Jurka J."/>
            <person name="Scazzocchio C."/>
            <person name="Farman M."/>
            <person name="Butler J."/>
            <person name="Purcell S."/>
            <person name="Harris S."/>
            <person name="Braus G.H."/>
            <person name="Draht O."/>
            <person name="Busch S."/>
            <person name="D'Enfert C."/>
            <person name="Bouchier C."/>
            <person name="Goldman G.H."/>
            <person name="Bell-Pedersen D."/>
            <person name="Griffiths-Jones S."/>
            <person name="Doonan J.H."/>
            <person name="Yu J."/>
            <person name="Vienken K."/>
            <person name="Pain A."/>
            <person name="Freitag M."/>
            <person name="Selker E.U."/>
            <person name="Archer D.B."/>
            <person name="Penalva M.A."/>
            <person name="Oakley B.R."/>
            <person name="Momany M."/>
            <person name="Tanaka T."/>
            <person name="Kumagai T."/>
            <person name="Asai K."/>
            <person name="Machida M."/>
            <person name="Nierman W.C."/>
            <person name="Denning D.W."/>
            <person name="Caddick M."/>
            <person name="Hynes M."/>
            <person name="Paoletti M."/>
            <person name="Fischer R."/>
            <person name="Miller B."/>
            <person name="Dyer P."/>
            <person name="Sachs M.S."/>
            <person name="Osmani S.A."/>
            <person name="Birren B.W."/>
        </authorList>
    </citation>
    <scope>NUCLEOTIDE SEQUENCE [LARGE SCALE GENOMIC DNA]</scope>
    <source>
        <strain evidence="3">FGSC A4 / ATCC 38163 / CBS 112.46 / NRRL 194 / M139</strain>
    </source>
</reference>
<dbReference type="InParanoid" id="C8VAK1"/>
<dbReference type="AlphaFoldDB" id="C8VAK1"/>
<dbReference type="HOGENOM" id="CLU_2722210_0_0_1"/>
<evidence type="ECO:0000313" key="2">
    <source>
        <dbReference type="EMBL" id="CBF76723.1"/>
    </source>
</evidence>
<keyword evidence="1" id="KW-0472">Membrane</keyword>
<evidence type="ECO:0000256" key="1">
    <source>
        <dbReference type="SAM" id="Phobius"/>
    </source>
</evidence>
<keyword evidence="3" id="KW-1185">Reference proteome</keyword>
<reference evidence="3" key="2">
    <citation type="journal article" date="2009" name="Fungal Genet. Biol.">
        <title>The 2008 update of the Aspergillus nidulans genome annotation: a community effort.</title>
        <authorList>
            <person name="Wortman J.R."/>
            <person name="Gilsenan J.M."/>
            <person name="Joardar V."/>
            <person name="Deegan J."/>
            <person name="Clutterbuck J."/>
            <person name="Andersen M.R."/>
            <person name="Archer D."/>
            <person name="Bencina M."/>
            <person name="Braus G."/>
            <person name="Coutinho P."/>
            <person name="von Dohren H."/>
            <person name="Doonan J."/>
            <person name="Driessen A.J."/>
            <person name="Durek P."/>
            <person name="Espeso E."/>
            <person name="Fekete E."/>
            <person name="Flipphi M."/>
            <person name="Estrada C.G."/>
            <person name="Geysens S."/>
            <person name="Goldman G."/>
            <person name="de Groot P.W."/>
            <person name="Hansen K."/>
            <person name="Harris S.D."/>
            <person name="Heinekamp T."/>
            <person name="Helmstaedt K."/>
            <person name="Henrissat B."/>
            <person name="Hofmann G."/>
            <person name="Homan T."/>
            <person name="Horio T."/>
            <person name="Horiuchi H."/>
            <person name="James S."/>
            <person name="Jones M."/>
            <person name="Karaffa L."/>
            <person name="Karanyi Z."/>
            <person name="Kato M."/>
            <person name="Keller N."/>
            <person name="Kelly D.E."/>
            <person name="Kiel J.A."/>
            <person name="Kim J.M."/>
            <person name="van der Klei I.J."/>
            <person name="Klis F.M."/>
            <person name="Kovalchuk A."/>
            <person name="Krasevec N."/>
            <person name="Kubicek C.P."/>
            <person name="Liu B."/>
            <person name="Maccabe A."/>
            <person name="Meyer V."/>
            <person name="Mirabito P."/>
            <person name="Miskei M."/>
            <person name="Mos M."/>
            <person name="Mullins J."/>
            <person name="Nelson D.R."/>
            <person name="Nielsen J."/>
            <person name="Oakley B.R."/>
            <person name="Osmani S.A."/>
            <person name="Pakula T."/>
            <person name="Paszewski A."/>
            <person name="Paulsen I."/>
            <person name="Pilsyk S."/>
            <person name="Pocsi I."/>
            <person name="Punt P.J."/>
            <person name="Ram A.F."/>
            <person name="Ren Q."/>
            <person name="Robellet X."/>
            <person name="Robson G."/>
            <person name="Seiboth B."/>
            <person name="van Solingen P."/>
            <person name="Specht T."/>
            <person name="Sun J."/>
            <person name="Taheri-Talesh N."/>
            <person name="Takeshita N."/>
            <person name="Ussery D."/>
            <person name="vanKuyk P.A."/>
            <person name="Visser H."/>
            <person name="van de Vondervoort P.J."/>
            <person name="de Vries R.P."/>
            <person name="Walton J."/>
            <person name="Xiang X."/>
            <person name="Xiong Y."/>
            <person name="Zeng A.P."/>
            <person name="Brandt B.W."/>
            <person name="Cornell M.J."/>
            <person name="van den Hondel C.A."/>
            <person name="Visser J."/>
            <person name="Oliver S.G."/>
            <person name="Turner G."/>
        </authorList>
    </citation>
    <scope>GENOME REANNOTATION</scope>
    <source>
        <strain evidence="3">FGSC A4 / ATCC 38163 / CBS 112.46 / NRRL 194 / M139</strain>
    </source>
</reference>
<dbReference type="RefSeq" id="XP_050467624.1">
    <property type="nucleotide sequence ID" value="XM_050611614.1"/>
</dbReference>